<evidence type="ECO:0000313" key="3">
    <source>
        <dbReference type="EMBL" id="MFC5541627.1"/>
    </source>
</evidence>
<keyword evidence="4" id="KW-1185">Reference proteome</keyword>
<dbReference type="Pfam" id="PF13817">
    <property type="entry name" value="DDE_Tnp_IS66_C"/>
    <property type="match status" value="1"/>
</dbReference>
<protein>
    <submittedName>
        <fullName evidence="3">Transposase</fullName>
    </submittedName>
</protein>
<feature type="domain" description="Transposase IS66 central" evidence="1">
    <location>
        <begin position="2"/>
        <end position="115"/>
    </location>
</feature>
<dbReference type="InterPro" id="IPR052344">
    <property type="entry name" value="Transposase-related"/>
</dbReference>
<evidence type="ECO:0000259" key="1">
    <source>
        <dbReference type="Pfam" id="PF03050"/>
    </source>
</evidence>
<evidence type="ECO:0000313" key="4">
    <source>
        <dbReference type="Proteomes" id="UP001595978"/>
    </source>
</evidence>
<dbReference type="InterPro" id="IPR004291">
    <property type="entry name" value="Transposase_IS66_central"/>
</dbReference>
<feature type="domain" description="Transposase IS66 C-terminal" evidence="2">
    <location>
        <begin position="122"/>
        <end position="162"/>
    </location>
</feature>
<comment type="caution">
    <text evidence="3">The sequence shown here is derived from an EMBL/GenBank/DDBJ whole genome shotgun (WGS) entry which is preliminary data.</text>
</comment>
<dbReference type="Proteomes" id="UP001595978">
    <property type="component" value="Unassembled WGS sequence"/>
</dbReference>
<evidence type="ECO:0000259" key="2">
    <source>
        <dbReference type="Pfam" id="PF13817"/>
    </source>
</evidence>
<feature type="non-terminal residue" evidence="3">
    <location>
        <position position="1"/>
    </location>
</feature>
<sequence length="177" mass="20586">AEGIQFCNQLFQIERQISEKFENCTPEQRKEYRLEHSKPVLDSFLAWLKTKRPQVPPKSKLGEAITYCINQWSKLIVFLEDGRLEIDNNRAERSIKPFVMGRKAWLFAQSMKGASASAIIYSIVETAKENQLNPLNYLTYLFEQLPLIDHNDVEAIDQLLPWSKTIPEECRVPNKTK</sequence>
<dbReference type="Pfam" id="PF03050">
    <property type="entry name" value="DDE_Tnp_IS66"/>
    <property type="match status" value="1"/>
</dbReference>
<organism evidence="3 4">
    <name type="scientific">Ureibacillus suwonensis</name>
    <dbReference type="NCBI Taxonomy" id="313007"/>
    <lineage>
        <taxon>Bacteria</taxon>
        <taxon>Bacillati</taxon>
        <taxon>Bacillota</taxon>
        <taxon>Bacilli</taxon>
        <taxon>Bacillales</taxon>
        <taxon>Caryophanaceae</taxon>
        <taxon>Ureibacillus</taxon>
    </lineage>
</organism>
<dbReference type="PANTHER" id="PTHR33678:SF1">
    <property type="entry name" value="BLL1576 PROTEIN"/>
    <property type="match status" value="1"/>
</dbReference>
<reference evidence="4" key="1">
    <citation type="journal article" date="2019" name="Int. J. Syst. Evol. Microbiol.">
        <title>The Global Catalogue of Microorganisms (GCM) 10K type strain sequencing project: providing services to taxonomists for standard genome sequencing and annotation.</title>
        <authorList>
            <consortium name="The Broad Institute Genomics Platform"/>
            <consortium name="The Broad Institute Genome Sequencing Center for Infectious Disease"/>
            <person name="Wu L."/>
            <person name="Ma J."/>
        </authorList>
    </citation>
    <scope>NUCLEOTIDE SEQUENCE [LARGE SCALE GENOMIC DNA]</scope>
    <source>
        <strain evidence="4">CCUG 56331</strain>
    </source>
</reference>
<dbReference type="InterPro" id="IPR039552">
    <property type="entry name" value="IS66_C"/>
</dbReference>
<accession>A0ABW0RFI0</accession>
<dbReference type="RefSeq" id="WP_390309320.1">
    <property type="nucleotide sequence ID" value="NZ_JBHSNQ010000066.1"/>
</dbReference>
<proteinExistence type="predicted"/>
<dbReference type="EMBL" id="JBHSNQ010000066">
    <property type="protein sequence ID" value="MFC5541627.1"/>
    <property type="molecule type" value="Genomic_DNA"/>
</dbReference>
<gene>
    <name evidence="3" type="ORF">ACFPOH_07615</name>
</gene>
<dbReference type="PANTHER" id="PTHR33678">
    <property type="entry name" value="BLL1576 PROTEIN"/>
    <property type="match status" value="1"/>
</dbReference>
<name>A0ABW0RFI0_9BACL</name>